<accession>A0A915K1I2</accession>
<proteinExistence type="predicted"/>
<organism evidence="1 2">
    <name type="scientific">Romanomermis culicivorax</name>
    <name type="common">Nematode worm</name>
    <dbReference type="NCBI Taxonomy" id="13658"/>
    <lineage>
        <taxon>Eukaryota</taxon>
        <taxon>Metazoa</taxon>
        <taxon>Ecdysozoa</taxon>
        <taxon>Nematoda</taxon>
        <taxon>Enoplea</taxon>
        <taxon>Dorylaimia</taxon>
        <taxon>Mermithida</taxon>
        <taxon>Mermithoidea</taxon>
        <taxon>Mermithidae</taxon>
        <taxon>Romanomermis</taxon>
    </lineage>
</organism>
<dbReference type="AlphaFoldDB" id="A0A915K1I2"/>
<sequence length="183" mass="21760">MNRGDKIRLPPDFWFLDDDDEWTIFSTANFAVKVLYLSDLIIRSDDLEYRRVQKNEKKKFSDQFLQTSYHNLSDVQSFRQSHFWSIPLSAVNYPSNQIKRITDEAIAEVFQINEHKYDNNYCFHNCKRRQAIPEILQHGKRENDNNKALMRENCPRDTVGSQCWFANVDDQEQIAANHCNLHK</sequence>
<dbReference type="Proteomes" id="UP000887565">
    <property type="component" value="Unplaced"/>
</dbReference>
<protein>
    <submittedName>
        <fullName evidence="2">Uncharacterized protein</fullName>
    </submittedName>
</protein>
<reference evidence="2" key="1">
    <citation type="submission" date="2022-11" db="UniProtKB">
        <authorList>
            <consortium name="WormBaseParasite"/>
        </authorList>
    </citation>
    <scope>IDENTIFICATION</scope>
</reference>
<evidence type="ECO:0000313" key="2">
    <source>
        <dbReference type="WBParaSite" id="nRc.2.0.1.t32533-RA"/>
    </source>
</evidence>
<keyword evidence="1" id="KW-1185">Reference proteome</keyword>
<dbReference type="WBParaSite" id="nRc.2.0.1.t32533-RA">
    <property type="protein sequence ID" value="nRc.2.0.1.t32533-RA"/>
    <property type="gene ID" value="nRc.2.0.1.g32533"/>
</dbReference>
<name>A0A915K1I2_ROMCU</name>
<evidence type="ECO:0000313" key="1">
    <source>
        <dbReference type="Proteomes" id="UP000887565"/>
    </source>
</evidence>